<sequence>MREGRGPSPEDENRRLLRARDAIDRDWARPLDVPALAALAYLSPAHFSRRFRQLFGETPHRYLQRRRMERASAWLRDSDVPITRIAFLVGYESLGTFSRTFTSVFGTSPSSYRMAMRGTRSGPPSCVVARWTRPRSRPGTPPRTPPPPESSFG</sequence>
<accession>A0A286E1U9</accession>
<dbReference type="AlphaFoldDB" id="A0A286E1U9"/>
<organism evidence="6 7">
    <name type="scientific">Streptomyces zhaozhouensis</name>
    <dbReference type="NCBI Taxonomy" id="1300267"/>
    <lineage>
        <taxon>Bacteria</taxon>
        <taxon>Bacillati</taxon>
        <taxon>Actinomycetota</taxon>
        <taxon>Actinomycetes</taxon>
        <taxon>Kitasatosporales</taxon>
        <taxon>Streptomycetaceae</taxon>
        <taxon>Streptomyces</taxon>
    </lineage>
</organism>
<evidence type="ECO:0000259" key="5">
    <source>
        <dbReference type="PROSITE" id="PS01124"/>
    </source>
</evidence>
<evidence type="ECO:0000256" key="4">
    <source>
        <dbReference type="SAM" id="MobiDB-lite"/>
    </source>
</evidence>
<dbReference type="GO" id="GO:0003700">
    <property type="term" value="F:DNA-binding transcription factor activity"/>
    <property type="evidence" value="ECO:0007669"/>
    <property type="project" value="InterPro"/>
</dbReference>
<dbReference type="PROSITE" id="PS00041">
    <property type="entry name" value="HTH_ARAC_FAMILY_1"/>
    <property type="match status" value="1"/>
</dbReference>
<keyword evidence="3" id="KW-0804">Transcription</keyword>
<dbReference type="InterPro" id="IPR018062">
    <property type="entry name" value="HTH_AraC-typ_CS"/>
</dbReference>
<dbReference type="InterPro" id="IPR050204">
    <property type="entry name" value="AraC_XylS_family_regulators"/>
</dbReference>
<dbReference type="Pfam" id="PF12833">
    <property type="entry name" value="HTH_18"/>
    <property type="match status" value="1"/>
</dbReference>
<dbReference type="InterPro" id="IPR020449">
    <property type="entry name" value="Tscrpt_reg_AraC-type_HTH"/>
</dbReference>
<feature type="compositionally biased region" description="Pro residues" evidence="4">
    <location>
        <begin position="139"/>
        <end position="153"/>
    </location>
</feature>
<gene>
    <name evidence="6" type="ORF">SAMN06297387_119132</name>
</gene>
<dbReference type="Gene3D" id="1.10.10.60">
    <property type="entry name" value="Homeodomain-like"/>
    <property type="match status" value="2"/>
</dbReference>
<evidence type="ECO:0000256" key="1">
    <source>
        <dbReference type="ARBA" id="ARBA00023015"/>
    </source>
</evidence>
<keyword evidence="2 6" id="KW-0238">DNA-binding</keyword>
<feature type="domain" description="HTH araC/xylS-type" evidence="5">
    <location>
        <begin position="17"/>
        <end position="115"/>
    </location>
</feature>
<evidence type="ECO:0000256" key="2">
    <source>
        <dbReference type="ARBA" id="ARBA00023125"/>
    </source>
</evidence>
<feature type="region of interest" description="Disordered" evidence="4">
    <location>
        <begin position="115"/>
        <end position="153"/>
    </location>
</feature>
<dbReference type="Proteomes" id="UP000219072">
    <property type="component" value="Unassembled WGS sequence"/>
</dbReference>
<dbReference type="EMBL" id="OCNE01000019">
    <property type="protein sequence ID" value="SOD64888.1"/>
    <property type="molecule type" value="Genomic_DNA"/>
</dbReference>
<evidence type="ECO:0000256" key="3">
    <source>
        <dbReference type="ARBA" id="ARBA00023163"/>
    </source>
</evidence>
<dbReference type="PANTHER" id="PTHR46796">
    <property type="entry name" value="HTH-TYPE TRANSCRIPTIONAL ACTIVATOR RHAS-RELATED"/>
    <property type="match status" value="1"/>
</dbReference>
<evidence type="ECO:0000313" key="7">
    <source>
        <dbReference type="Proteomes" id="UP000219072"/>
    </source>
</evidence>
<name>A0A286E1U9_9ACTN</name>
<dbReference type="InterPro" id="IPR009057">
    <property type="entry name" value="Homeodomain-like_sf"/>
</dbReference>
<dbReference type="OrthoDB" id="2060755at2"/>
<keyword evidence="7" id="KW-1185">Reference proteome</keyword>
<dbReference type="SMART" id="SM00342">
    <property type="entry name" value="HTH_ARAC"/>
    <property type="match status" value="1"/>
</dbReference>
<protein>
    <submittedName>
        <fullName evidence="6">AraC-type DNA-binding protein</fullName>
    </submittedName>
</protein>
<dbReference type="InterPro" id="IPR018060">
    <property type="entry name" value="HTH_AraC"/>
</dbReference>
<dbReference type="PROSITE" id="PS01124">
    <property type="entry name" value="HTH_ARAC_FAMILY_2"/>
    <property type="match status" value="1"/>
</dbReference>
<dbReference type="PANTHER" id="PTHR46796:SF7">
    <property type="entry name" value="ARAC FAMILY TRANSCRIPTIONAL REGULATOR"/>
    <property type="match status" value="1"/>
</dbReference>
<dbReference type="GO" id="GO:0043565">
    <property type="term" value="F:sequence-specific DNA binding"/>
    <property type="evidence" value="ECO:0007669"/>
    <property type="project" value="InterPro"/>
</dbReference>
<dbReference type="RefSeq" id="WP_097233229.1">
    <property type="nucleotide sequence ID" value="NZ_OCNE01000019.1"/>
</dbReference>
<dbReference type="PRINTS" id="PR00032">
    <property type="entry name" value="HTHARAC"/>
</dbReference>
<proteinExistence type="predicted"/>
<reference evidence="6 7" key="1">
    <citation type="submission" date="2017-09" db="EMBL/GenBank/DDBJ databases">
        <authorList>
            <person name="Ehlers B."/>
            <person name="Leendertz F.H."/>
        </authorList>
    </citation>
    <scope>NUCLEOTIDE SEQUENCE [LARGE SCALE GENOMIC DNA]</scope>
    <source>
        <strain evidence="6 7">CGMCC 4.7095</strain>
    </source>
</reference>
<evidence type="ECO:0000313" key="6">
    <source>
        <dbReference type="EMBL" id="SOD64888.1"/>
    </source>
</evidence>
<dbReference type="SUPFAM" id="SSF46689">
    <property type="entry name" value="Homeodomain-like"/>
    <property type="match status" value="2"/>
</dbReference>
<keyword evidence="1" id="KW-0805">Transcription regulation</keyword>